<evidence type="ECO:0000313" key="5">
    <source>
        <dbReference type="EMBL" id="ODR55913.1"/>
    </source>
</evidence>
<evidence type="ECO:0000259" key="2">
    <source>
        <dbReference type="PROSITE" id="PS51084"/>
    </source>
</evidence>
<protein>
    <submittedName>
        <fullName evidence="4">Diadenosine tetraphosphate hydrolase</fullName>
    </submittedName>
</protein>
<dbReference type="EMBL" id="MCGH01000002">
    <property type="protein sequence ID" value="ODM06551.1"/>
    <property type="molecule type" value="Genomic_DNA"/>
</dbReference>
<dbReference type="SUPFAM" id="SSF54197">
    <property type="entry name" value="HIT-like"/>
    <property type="match status" value="1"/>
</dbReference>
<dbReference type="PATRIC" id="fig|1432052.4.peg.2726"/>
<sequence length="151" mass="17560">MNNCMICERIDWIKAGKNPYFVRELNTGYVVIGDHQRIKGYTLFLCKEHATELHFLEPGFRMEFLREMSLVAEAVYNAFLPDKLNYELLGAGTGRHMHWHIFPRRTGDTPAGGPVWSLGAELFEEKYLPGKEELEDLKTQLNRELDKLLMQ</sequence>
<dbReference type="Proteomes" id="UP000094271">
    <property type="component" value="Unassembled WGS sequence"/>
</dbReference>
<dbReference type="InterPro" id="IPR036265">
    <property type="entry name" value="HIT-like_sf"/>
</dbReference>
<feature type="domain" description="HIT" evidence="2">
    <location>
        <begin position="9"/>
        <end position="111"/>
    </location>
</feature>
<reference evidence="3 6" key="1">
    <citation type="submission" date="2016-07" db="EMBL/GenBank/DDBJ databases">
        <title>Characterization of isolates of Eisenbergiella tayi derived from blood cultures, using whole genome sequencing.</title>
        <authorList>
            <person name="Burdz T."/>
            <person name="Wiebe D."/>
            <person name="Huynh C."/>
            <person name="Bernard K."/>
        </authorList>
    </citation>
    <scope>NUCLEOTIDE SEQUENCE [LARGE SCALE GENOMIC DNA]</scope>
    <source>
        <strain evidence="3 6">NML 110608</strain>
    </source>
</reference>
<dbReference type="OrthoDB" id="9784774at2"/>
<evidence type="ECO:0000313" key="3">
    <source>
        <dbReference type="EMBL" id="ODM06551.1"/>
    </source>
</evidence>
<gene>
    <name evidence="5" type="ORF">BEI59_01805</name>
    <name evidence="3" type="ORF">BEI61_02441</name>
    <name evidence="4" type="ORF">BEI63_31790</name>
</gene>
<feature type="short sequence motif" description="Histidine triad motif" evidence="1">
    <location>
        <begin position="96"/>
        <end position="100"/>
    </location>
</feature>
<evidence type="ECO:0000313" key="7">
    <source>
        <dbReference type="Proteomes" id="UP000094271"/>
    </source>
</evidence>
<organism evidence="3 6">
    <name type="scientific">Eisenbergiella tayi</name>
    <dbReference type="NCBI Taxonomy" id="1432052"/>
    <lineage>
        <taxon>Bacteria</taxon>
        <taxon>Bacillati</taxon>
        <taxon>Bacillota</taxon>
        <taxon>Clostridia</taxon>
        <taxon>Lachnospirales</taxon>
        <taxon>Lachnospiraceae</taxon>
        <taxon>Eisenbergiella</taxon>
    </lineage>
</organism>
<dbReference type="Proteomes" id="UP000094869">
    <property type="component" value="Unassembled WGS sequence"/>
</dbReference>
<dbReference type="AlphaFoldDB" id="A0A1E3ADL9"/>
<comment type="caution">
    <text evidence="3">The sequence shown here is derived from an EMBL/GenBank/DDBJ whole genome shotgun (WGS) entry which is preliminary data.</text>
</comment>
<name>A0A1E3ADL9_9FIRM</name>
<dbReference type="RefSeq" id="WP_069152456.1">
    <property type="nucleotide sequence ID" value="NZ_JAQCZP010000002.1"/>
</dbReference>
<dbReference type="EMBL" id="MEHD01000056">
    <property type="protein sequence ID" value="ODR44197.1"/>
    <property type="molecule type" value="Genomic_DNA"/>
</dbReference>
<dbReference type="InterPro" id="IPR011146">
    <property type="entry name" value="HIT-like"/>
</dbReference>
<dbReference type="Proteomes" id="UP000094067">
    <property type="component" value="Unassembled WGS sequence"/>
</dbReference>
<dbReference type="EMBL" id="MEHA01000001">
    <property type="protein sequence ID" value="ODR55913.1"/>
    <property type="molecule type" value="Genomic_DNA"/>
</dbReference>
<evidence type="ECO:0000313" key="6">
    <source>
        <dbReference type="Proteomes" id="UP000094067"/>
    </source>
</evidence>
<keyword evidence="4" id="KW-0378">Hydrolase</keyword>
<evidence type="ECO:0000313" key="4">
    <source>
        <dbReference type="EMBL" id="ODR44197.1"/>
    </source>
</evidence>
<reference evidence="4 8" key="2">
    <citation type="submission" date="2016-08" db="EMBL/GenBank/DDBJ databases">
        <title>Characterization of Isolates of Eisenbergiella tayi Derived from Blood Cultures, Using Whole Genome Sequencing.</title>
        <authorList>
            <person name="Bernier A.-M."/>
            <person name="Burdz T."/>
            <person name="Wiebe D."/>
            <person name="Bernard K."/>
        </authorList>
    </citation>
    <scope>NUCLEOTIDE SEQUENCE [LARGE SCALE GENOMIC DNA]</scope>
    <source>
        <strain evidence="4 8">NML120146</strain>
    </source>
</reference>
<dbReference type="Gene3D" id="3.30.428.10">
    <property type="entry name" value="HIT-like"/>
    <property type="match status" value="1"/>
</dbReference>
<proteinExistence type="predicted"/>
<keyword evidence="8" id="KW-1185">Reference proteome</keyword>
<accession>A0A1E3ADL9</accession>
<dbReference type="Pfam" id="PF01230">
    <property type="entry name" value="HIT"/>
    <property type="match status" value="1"/>
</dbReference>
<evidence type="ECO:0000256" key="1">
    <source>
        <dbReference type="PROSITE-ProRule" id="PRU00464"/>
    </source>
</evidence>
<evidence type="ECO:0000313" key="8">
    <source>
        <dbReference type="Proteomes" id="UP000094869"/>
    </source>
</evidence>
<dbReference type="GO" id="GO:0016787">
    <property type="term" value="F:hydrolase activity"/>
    <property type="evidence" value="ECO:0007669"/>
    <property type="project" value="UniProtKB-KW"/>
</dbReference>
<dbReference type="PROSITE" id="PS51084">
    <property type="entry name" value="HIT_2"/>
    <property type="match status" value="1"/>
</dbReference>
<reference evidence="5 7" key="3">
    <citation type="submission" date="2016-08" db="EMBL/GenBank/DDBJ databases">
        <authorList>
            <person name="Seilhamer J.J."/>
        </authorList>
    </citation>
    <scope>NUCLEOTIDE SEQUENCE [LARGE SCALE GENOMIC DNA]</scope>
    <source>
        <strain evidence="5 7">NML150140-1</strain>
    </source>
</reference>